<dbReference type="Pfam" id="PF17668">
    <property type="entry name" value="Acetyltransf_17"/>
    <property type="match status" value="1"/>
</dbReference>
<organism evidence="2 3">
    <name type="scientific">Flexivirga oryzae</name>
    <dbReference type="NCBI Taxonomy" id="1794944"/>
    <lineage>
        <taxon>Bacteria</taxon>
        <taxon>Bacillati</taxon>
        <taxon>Actinomycetota</taxon>
        <taxon>Actinomycetes</taxon>
        <taxon>Micrococcales</taxon>
        <taxon>Dermacoccaceae</taxon>
        <taxon>Flexivirga</taxon>
    </lineage>
</organism>
<dbReference type="PANTHER" id="PTHR37817">
    <property type="entry name" value="N-ACETYLTRANSFERASE EIS"/>
    <property type="match status" value="1"/>
</dbReference>
<dbReference type="InterPro" id="IPR016181">
    <property type="entry name" value="Acyl_CoA_acyltransferase"/>
</dbReference>
<dbReference type="Proteomes" id="UP000559182">
    <property type="component" value="Unassembled WGS sequence"/>
</dbReference>
<accession>A0A839NBL3</accession>
<dbReference type="Pfam" id="PF13527">
    <property type="entry name" value="Acetyltransf_9"/>
    <property type="match status" value="1"/>
</dbReference>
<evidence type="ECO:0000313" key="3">
    <source>
        <dbReference type="Proteomes" id="UP000559182"/>
    </source>
</evidence>
<dbReference type="InterPro" id="IPR036527">
    <property type="entry name" value="SCP2_sterol-bd_dom_sf"/>
</dbReference>
<dbReference type="EMBL" id="JACHVQ010000005">
    <property type="protein sequence ID" value="MBB2894239.1"/>
    <property type="molecule type" value="Genomic_DNA"/>
</dbReference>
<dbReference type="Gene3D" id="3.40.630.30">
    <property type="match status" value="2"/>
</dbReference>
<gene>
    <name evidence="2" type="ORF">FHU39_004281</name>
</gene>
<dbReference type="Gene3D" id="3.30.1050.10">
    <property type="entry name" value="SCP2 sterol-binding domain"/>
    <property type="match status" value="1"/>
</dbReference>
<dbReference type="CDD" id="cd04301">
    <property type="entry name" value="NAT_SF"/>
    <property type="match status" value="1"/>
</dbReference>
<dbReference type="RefSeq" id="WP_183322712.1">
    <property type="nucleotide sequence ID" value="NZ_JACHVQ010000005.1"/>
</dbReference>
<feature type="domain" description="N-acetyltransferase" evidence="1">
    <location>
        <begin position="3"/>
        <end position="146"/>
    </location>
</feature>
<protein>
    <submittedName>
        <fullName evidence="2">Putative acetyltransferase</fullName>
    </submittedName>
</protein>
<evidence type="ECO:0000259" key="1">
    <source>
        <dbReference type="PROSITE" id="PS51186"/>
    </source>
</evidence>
<dbReference type="Pfam" id="PF13530">
    <property type="entry name" value="SCP2_2"/>
    <property type="match status" value="1"/>
</dbReference>
<evidence type="ECO:0000313" key="2">
    <source>
        <dbReference type="EMBL" id="MBB2894239.1"/>
    </source>
</evidence>
<reference evidence="2 3" key="1">
    <citation type="submission" date="2020-08" db="EMBL/GenBank/DDBJ databases">
        <title>Sequencing the genomes of 1000 actinobacteria strains.</title>
        <authorList>
            <person name="Klenk H.-P."/>
        </authorList>
    </citation>
    <scope>NUCLEOTIDE SEQUENCE [LARGE SCALE GENOMIC DNA]</scope>
    <source>
        <strain evidence="2 3">DSM 105369</strain>
    </source>
</reference>
<dbReference type="AlphaFoldDB" id="A0A839NBL3"/>
<keyword evidence="3" id="KW-1185">Reference proteome</keyword>
<comment type="caution">
    <text evidence="2">The sequence shown here is derived from an EMBL/GenBank/DDBJ whole genome shotgun (WGS) entry which is preliminary data.</text>
</comment>
<dbReference type="PROSITE" id="PS51186">
    <property type="entry name" value="GNAT"/>
    <property type="match status" value="1"/>
</dbReference>
<dbReference type="SUPFAM" id="SSF55729">
    <property type="entry name" value="Acyl-CoA N-acyltransferases (Nat)"/>
    <property type="match status" value="1"/>
</dbReference>
<keyword evidence="2" id="KW-0808">Transferase</keyword>
<dbReference type="InterPro" id="IPR051554">
    <property type="entry name" value="Acetyltransferase_Eis"/>
</dbReference>
<dbReference type="InterPro" id="IPR041380">
    <property type="entry name" value="Acetyltransf_17"/>
</dbReference>
<dbReference type="InterPro" id="IPR025559">
    <property type="entry name" value="Eis_dom"/>
</dbReference>
<sequence length="394" mass="41945">MKPVIRELTDDDRKANHRLGAEAFGYGPDRRPVELPPAGGTVFGAFVDGRLTAKIRVSDYEAHLPGGRTRPVSGVEGVAVHAEARGRGLLTPLFRAGFERAQRMGQPVSVLFPTAAGIYRRFGYEIVGALEHRELPVSLLAHVAAPTSILLRRATAADVDTIRGLYAEWAAERLGPLTRTGPGEPHLCADYVADPASATLAVDDGGRIVGSVRWTRGTGYDPESSVIEVQDLIGLTPDATRALWRFLGSFGSVSGRVDVELPTGDESLGVLPFEPPPPVREHRCMIALLDIPGAFGARRGVPGLQVDLPFTVEGAFAAGVDGDYTLTAEGAGLRCEHGSSGAGPVFSARGLAALYGGAQRCSGLRLTGQLHGPVDHDPIWDALFNTPMQLRDYF</sequence>
<dbReference type="PANTHER" id="PTHR37817:SF1">
    <property type="entry name" value="N-ACETYLTRANSFERASE EIS"/>
    <property type="match status" value="1"/>
</dbReference>
<dbReference type="GO" id="GO:0034069">
    <property type="term" value="F:aminoglycoside N-acetyltransferase activity"/>
    <property type="evidence" value="ECO:0007669"/>
    <property type="project" value="TreeGrafter"/>
</dbReference>
<proteinExistence type="predicted"/>
<dbReference type="GO" id="GO:0030649">
    <property type="term" value="P:aminoglycoside antibiotic catabolic process"/>
    <property type="evidence" value="ECO:0007669"/>
    <property type="project" value="TreeGrafter"/>
</dbReference>
<dbReference type="InterPro" id="IPR000182">
    <property type="entry name" value="GNAT_dom"/>
</dbReference>
<dbReference type="SUPFAM" id="SSF55718">
    <property type="entry name" value="SCP-like"/>
    <property type="match status" value="1"/>
</dbReference>
<name>A0A839NBL3_9MICO</name>